<name>A0AAX4J178_9PEZI</name>
<dbReference type="GeneID" id="87950701"/>
<proteinExistence type="predicted"/>
<gene>
    <name evidence="3" type="ORF">CDEST_14201</name>
</gene>
<accession>A0AAX4J178</accession>
<reference evidence="4" key="1">
    <citation type="journal article" date="2023" name="bioRxiv">
        <title>Complete genome of the Medicago anthracnose fungus, Colletotrichum destructivum, reveals a mini-chromosome-like region within a core chromosome.</title>
        <authorList>
            <person name="Lapalu N."/>
            <person name="Simon A."/>
            <person name="Lu A."/>
            <person name="Plaumann P.-L."/>
            <person name="Amselem J."/>
            <person name="Pigne S."/>
            <person name="Auger A."/>
            <person name="Koch C."/>
            <person name="Dallery J.-F."/>
            <person name="O'Connell R.J."/>
        </authorList>
    </citation>
    <scope>NUCLEOTIDE SEQUENCE [LARGE SCALE GENOMIC DNA]</scope>
    <source>
        <strain evidence="4">CBS 520.97</strain>
    </source>
</reference>
<dbReference type="CDD" id="cd09917">
    <property type="entry name" value="F-box_SF"/>
    <property type="match status" value="1"/>
</dbReference>
<dbReference type="InterPro" id="IPR036047">
    <property type="entry name" value="F-box-like_dom_sf"/>
</dbReference>
<evidence type="ECO:0000259" key="2">
    <source>
        <dbReference type="Pfam" id="PF12937"/>
    </source>
</evidence>
<dbReference type="EMBL" id="CP137313">
    <property type="protein sequence ID" value="WQF89187.1"/>
    <property type="molecule type" value="Genomic_DNA"/>
</dbReference>
<organism evidence="3 4">
    <name type="scientific">Colletotrichum destructivum</name>
    <dbReference type="NCBI Taxonomy" id="34406"/>
    <lineage>
        <taxon>Eukaryota</taxon>
        <taxon>Fungi</taxon>
        <taxon>Dikarya</taxon>
        <taxon>Ascomycota</taxon>
        <taxon>Pezizomycotina</taxon>
        <taxon>Sordariomycetes</taxon>
        <taxon>Hypocreomycetidae</taxon>
        <taxon>Glomerellales</taxon>
        <taxon>Glomerellaceae</taxon>
        <taxon>Colletotrichum</taxon>
        <taxon>Colletotrichum destructivum species complex</taxon>
    </lineage>
</organism>
<feature type="region of interest" description="Disordered" evidence="1">
    <location>
        <begin position="1"/>
        <end position="22"/>
    </location>
</feature>
<dbReference type="Proteomes" id="UP001322277">
    <property type="component" value="Chromosome 9"/>
</dbReference>
<feature type="compositionally biased region" description="Low complexity" evidence="1">
    <location>
        <begin position="1"/>
        <end position="11"/>
    </location>
</feature>
<dbReference type="RefSeq" id="XP_062786408.1">
    <property type="nucleotide sequence ID" value="XM_062930357.1"/>
</dbReference>
<protein>
    <submittedName>
        <fullName evidence="3">F-box-like domain superfamily protein</fullName>
    </submittedName>
</protein>
<dbReference type="Pfam" id="PF12937">
    <property type="entry name" value="F-box-like"/>
    <property type="match status" value="1"/>
</dbReference>
<dbReference type="KEGG" id="cdet:87950701"/>
<feature type="domain" description="F-box" evidence="2">
    <location>
        <begin position="31"/>
        <end position="66"/>
    </location>
</feature>
<dbReference type="SUPFAM" id="SSF81383">
    <property type="entry name" value="F-box domain"/>
    <property type="match status" value="1"/>
</dbReference>
<evidence type="ECO:0000256" key="1">
    <source>
        <dbReference type="SAM" id="MobiDB-lite"/>
    </source>
</evidence>
<evidence type="ECO:0000313" key="3">
    <source>
        <dbReference type="EMBL" id="WQF89187.1"/>
    </source>
</evidence>
<evidence type="ECO:0000313" key="4">
    <source>
        <dbReference type="Proteomes" id="UP001322277"/>
    </source>
</evidence>
<dbReference type="AlphaFoldDB" id="A0AAX4J178"/>
<keyword evidence="4" id="KW-1185">Reference proteome</keyword>
<dbReference type="InterPro" id="IPR001810">
    <property type="entry name" value="F-box_dom"/>
</dbReference>
<sequence length="267" mass="30627">MFGPTMTTPTTPTTPPDQHLPHSSQFSAALFSSLPPEIKLEILSHCQQNDLICLSLSSHYFRNLTSPLIPSKPSLLSCDQNVPQEALTCSCGNNRVSEVVHNVHAHRRKRHSYIVKRADHGDGLGGNSNNNNYNNNYNICMEGWPCRAYPPQHEMCRRPWCKHCACISCPLYTRLRGWMGQDRRYCSVCRTFTKRAWTKKYNGRCLHGRPKVRKSSNNHWTAKKGQSYGYRWWRRWGTSGVDCGGYGKDYVEGDPLSLQKRRNPRVV</sequence>